<evidence type="ECO:0000259" key="2">
    <source>
        <dbReference type="PROSITE" id="PS50263"/>
    </source>
</evidence>
<feature type="domain" description="CN hydrolase" evidence="2">
    <location>
        <begin position="1"/>
        <end position="259"/>
    </location>
</feature>
<dbReference type="Gene3D" id="3.60.110.10">
    <property type="entry name" value="Carbon-nitrogen hydrolase"/>
    <property type="match status" value="1"/>
</dbReference>
<comment type="caution">
    <text evidence="3">The sequence shown here is derived from an EMBL/GenBank/DDBJ whole genome shotgun (WGS) entry which is preliminary data.</text>
</comment>
<dbReference type="PANTHER" id="PTHR43674">
    <property type="entry name" value="NITRILASE C965.09-RELATED"/>
    <property type="match status" value="1"/>
</dbReference>
<dbReference type="PANTHER" id="PTHR43674:SF16">
    <property type="entry name" value="CARBON-NITROGEN FAMILY, PUTATIVE (AFU_ORTHOLOGUE AFUA_5G02350)-RELATED"/>
    <property type="match status" value="1"/>
</dbReference>
<sequence length="293" mass="31003">MKIATAAYPLDVLSSWAHYEDKLAGWVATAAASGAELLVFPEYGAMELATLAGLDVAGNLEASLFAVSDRLADADATHQKLAAEYGVYIVAASGPAVTDAAPRPVNRARLITPSGQIGVQDKQIMTRFEREVWGVVGGEPLRIFETALGKISILICYDSEFPLLGRALADCDIIAVPSVTEALAGYWRVRIGSMARALENQCVTAMSSCVGPADWSDALGDSYGAGGIFCPPDVGFPSTGVLAAAEINVPGWTFAEVDIAQISRVRADGVVLNRNHWEDQFGRDATAINVPLM</sequence>
<dbReference type="AlphaFoldDB" id="A0A0F9WN45"/>
<organism evidence="3">
    <name type="scientific">marine sediment metagenome</name>
    <dbReference type="NCBI Taxonomy" id="412755"/>
    <lineage>
        <taxon>unclassified sequences</taxon>
        <taxon>metagenomes</taxon>
        <taxon>ecological metagenomes</taxon>
    </lineage>
</organism>
<dbReference type="EMBL" id="LAZR01000137">
    <property type="protein sequence ID" value="KKN87551.1"/>
    <property type="molecule type" value="Genomic_DNA"/>
</dbReference>
<evidence type="ECO:0000313" key="3">
    <source>
        <dbReference type="EMBL" id="KKN87551.1"/>
    </source>
</evidence>
<name>A0A0F9WN45_9ZZZZ</name>
<dbReference type="InterPro" id="IPR050345">
    <property type="entry name" value="Aliph_Amidase/BUP"/>
</dbReference>
<protein>
    <recommendedName>
        <fullName evidence="2">CN hydrolase domain-containing protein</fullName>
    </recommendedName>
</protein>
<dbReference type="Pfam" id="PF00795">
    <property type="entry name" value="CN_hydrolase"/>
    <property type="match status" value="1"/>
</dbReference>
<dbReference type="SUPFAM" id="SSF56317">
    <property type="entry name" value="Carbon-nitrogen hydrolase"/>
    <property type="match status" value="1"/>
</dbReference>
<dbReference type="InterPro" id="IPR003010">
    <property type="entry name" value="C-N_Hydrolase"/>
</dbReference>
<dbReference type="InterPro" id="IPR036526">
    <property type="entry name" value="C-N_Hydrolase_sf"/>
</dbReference>
<evidence type="ECO:0000256" key="1">
    <source>
        <dbReference type="ARBA" id="ARBA00022801"/>
    </source>
</evidence>
<dbReference type="CDD" id="cd07574">
    <property type="entry name" value="nitrilase_Rim1_like"/>
    <property type="match status" value="1"/>
</dbReference>
<proteinExistence type="predicted"/>
<gene>
    <name evidence="3" type="ORF">LCGC14_0257730</name>
</gene>
<dbReference type="PROSITE" id="PS50263">
    <property type="entry name" value="CN_HYDROLASE"/>
    <property type="match status" value="1"/>
</dbReference>
<accession>A0A0F9WN45</accession>
<keyword evidence="1" id="KW-0378">Hydrolase</keyword>
<reference evidence="3" key="1">
    <citation type="journal article" date="2015" name="Nature">
        <title>Complex archaea that bridge the gap between prokaryotes and eukaryotes.</title>
        <authorList>
            <person name="Spang A."/>
            <person name="Saw J.H."/>
            <person name="Jorgensen S.L."/>
            <person name="Zaremba-Niedzwiedzka K."/>
            <person name="Martijn J."/>
            <person name="Lind A.E."/>
            <person name="van Eijk R."/>
            <person name="Schleper C."/>
            <person name="Guy L."/>
            <person name="Ettema T.J."/>
        </authorList>
    </citation>
    <scope>NUCLEOTIDE SEQUENCE</scope>
</reference>
<dbReference type="GO" id="GO:0016811">
    <property type="term" value="F:hydrolase activity, acting on carbon-nitrogen (but not peptide) bonds, in linear amides"/>
    <property type="evidence" value="ECO:0007669"/>
    <property type="project" value="TreeGrafter"/>
</dbReference>